<evidence type="ECO:0000313" key="1">
    <source>
        <dbReference type="EMBL" id="MBC5853219.1"/>
    </source>
</evidence>
<evidence type="ECO:0000313" key="2">
    <source>
        <dbReference type="Proteomes" id="UP000615796"/>
    </source>
</evidence>
<accession>A0A9X0UKN7</accession>
<dbReference type="AlphaFoldDB" id="A0A9X0UKN7"/>
<organism evidence="1 2">
    <name type="scientific">Vibrio metschnikovii</name>
    <dbReference type="NCBI Taxonomy" id="28172"/>
    <lineage>
        <taxon>Bacteria</taxon>
        <taxon>Pseudomonadati</taxon>
        <taxon>Pseudomonadota</taxon>
        <taxon>Gammaproteobacteria</taxon>
        <taxon>Vibrionales</taxon>
        <taxon>Vibrionaceae</taxon>
        <taxon>Vibrio</taxon>
    </lineage>
</organism>
<keyword evidence="2" id="KW-1185">Reference proteome</keyword>
<dbReference type="Proteomes" id="UP000615796">
    <property type="component" value="Unassembled WGS sequence"/>
</dbReference>
<dbReference type="RefSeq" id="WP_053317366.1">
    <property type="nucleotide sequence ID" value="NZ_JACRUP010000028.1"/>
</dbReference>
<name>A0A9X0UKN7_VIBME</name>
<proteinExistence type="predicted"/>
<protein>
    <submittedName>
        <fullName evidence="1">Uncharacterized protein</fullName>
    </submittedName>
</protein>
<comment type="caution">
    <text evidence="1">The sequence shown here is derived from an EMBL/GenBank/DDBJ whole genome shotgun (WGS) entry which is preliminary data.</text>
</comment>
<sequence length="173" mass="19775">MANIKFEKSGSKANRMYVPALTKVVNLVVGKLLPEHEKLTLTIGFKKLPKNQNAVLKVKNGNTKNFAIHLNKESSFTIWVIYLCHELVHAKQVYTGQLSFGTNNDQFIWNNGSERVELSVASSIQRESDFDLYKDQPWEREAYSLQDELYDFCKKELASEKLDLGAGFLIPLF</sequence>
<dbReference type="EMBL" id="JACRUP010000028">
    <property type="protein sequence ID" value="MBC5853219.1"/>
    <property type="molecule type" value="Genomic_DNA"/>
</dbReference>
<reference evidence="1" key="1">
    <citation type="submission" date="2020-08" db="EMBL/GenBank/DDBJ databases">
        <title>Genome Sequencing and Pan-Genome Analysis of Migratory bird Vibrio Strains, Inner Mongolia.</title>
        <authorList>
            <person name="Zheng L."/>
        </authorList>
    </citation>
    <scope>NUCLEOTIDE SEQUENCE</scope>
    <source>
        <strain evidence="1">M13F</strain>
    </source>
</reference>
<gene>
    <name evidence="1" type="ORF">H8Q88_20280</name>
</gene>